<dbReference type="OrthoDB" id="7529at2157"/>
<keyword evidence="5 14" id="KW-0235">DNA replication</keyword>
<keyword evidence="21" id="KW-1185">Reference proteome</keyword>
<dbReference type="InterPro" id="IPR056171">
    <property type="entry name" value="PolC_DP2_central_dom"/>
</dbReference>
<evidence type="ECO:0000256" key="9">
    <source>
        <dbReference type="ARBA" id="ARBA00022932"/>
    </source>
</evidence>
<dbReference type="InterPro" id="IPR056172">
    <property type="entry name" value="PolC_DP2_cat_dom"/>
</dbReference>
<comment type="catalytic activity">
    <reaction evidence="14">
        <text>Exonucleolytic cleavage in the 3'- to 5'-direction to yield nucleoside 5'-phosphates.</text>
        <dbReference type="EC" id="3.1.11.1"/>
    </reaction>
</comment>
<feature type="domain" description="DNA polymerase II large subunit DP2 N-terminal" evidence="16">
    <location>
        <begin position="12"/>
        <end position="282"/>
    </location>
</feature>
<dbReference type="Pfam" id="PF24846">
    <property type="entry name" value="PolC_DP2_cat"/>
    <property type="match status" value="1"/>
</dbReference>
<dbReference type="GO" id="GO:0006308">
    <property type="term" value="P:DNA catabolic process"/>
    <property type="evidence" value="ECO:0007669"/>
    <property type="project" value="UniProtKB-UniRule"/>
</dbReference>
<dbReference type="PANTHER" id="PTHR42210">
    <property type="entry name" value="DNA POLYMERASE II LARGE SUBUNIT"/>
    <property type="match status" value="1"/>
</dbReference>
<dbReference type="Pfam" id="PF24844">
    <property type="entry name" value="PolC_DP2_central"/>
    <property type="match status" value="1"/>
</dbReference>
<reference evidence="20 21" key="1">
    <citation type="journal article" date="2014" name="Appl. Environ. Microbiol.">
        <title>Comparative Genome Analysis of 'Candidatus Methanoplasma termitum' Indicates a New Mode of Energy Metabolism in the Seventh Order of Methanogens.</title>
        <authorList>
            <person name="Lang K."/>
            <person name="Schuldes J."/>
            <person name="Klingl A."/>
            <person name="Poehlein A."/>
            <person name="Daniel R."/>
            <person name="Brune A."/>
        </authorList>
    </citation>
    <scope>NUCLEOTIDE SEQUENCE [LARGE SCALE GENOMIC DNA]</scope>
    <source>
        <strain evidence="21">Mpt1</strain>
    </source>
</reference>
<dbReference type="NCBIfam" id="TIGR00354">
    <property type="entry name" value="polC"/>
    <property type="match status" value="1"/>
</dbReference>
<evidence type="ECO:0000256" key="13">
    <source>
        <dbReference type="ARBA" id="ARBA00049244"/>
    </source>
</evidence>
<dbReference type="AlphaFoldDB" id="A0A0A7LEX4"/>
<evidence type="ECO:0000256" key="8">
    <source>
        <dbReference type="ARBA" id="ARBA00022839"/>
    </source>
</evidence>
<dbReference type="GeneID" id="24817835"/>
<dbReference type="STRING" id="1577791.Mpt1_c01600"/>
<feature type="region of interest" description="Disordered" evidence="15">
    <location>
        <begin position="585"/>
        <end position="605"/>
    </location>
</feature>
<keyword evidence="6 14" id="KW-0540">Nuclease</keyword>
<dbReference type="KEGG" id="mear:Mpt1_c01600"/>
<dbReference type="RefSeq" id="WP_048113563.1">
    <property type="nucleotide sequence ID" value="NZ_CP010070.1"/>
</dbReference>
<evidence type="ECO:0000256" key="4">
    <source>
        <dbReference type="ARBA" id="ARBA00022695"/>
    </source>
</evidence>
<comment type="subunit">
    <text evidence="2 14">Heterodimer of a large subunit and a small subunit.</text>
</comment>
<feature type="compositionally biased region" description="Basic and acidic residues" evidence="15">
    <location>
        <begin position="587"/>
        <end position="599"/>
    </location>
</feature>
<keyword evidence="10 14" id="KW-0238">DNA-binding</keyword>
<feature type="domain" description="DNA polymerase II large subunit DP2 catalytic" evidence="19">
    <location>
        <begin position="702"/>
        <end position="998"/>
    </location>
</feature>
<dbReference type="HAMAP" id="MF_00324">
    <property type="entry name" value="DNApol_II_L_arch"/>
    <property type="match status" value="1"/>
</dbReference>
<dbReference type="Pfam" id="PF03833">
    <property type="entry name" value="PolC_DP2_N"/>
    <property type="match status" value="1"/>
</dbReference>
<evidence type="ECO:0000259" key="16">
    <source>
        <dbReference type="Pfam" id="PF03833"/>
    </source>
</evidence>
<accession>A0A0A7LEX4</accession>
<dbReference type="GO" id="GO:0003887">
    <property type="term" value="F:DNA-directed DNA polymerase activity"/>
    <property type="evidence" value="ECO:0007669"/>
    <property type="project" value="UniProtKB-UniRule"/>
</dbReference>
<gene>
    <name evidence="20" type="primary">polC1</name>
    <name evidence="14" type="synonym">polC</name>
    <name evidence="20" type="ORF">Mpt1_c01600</name>
</gene>
<protein>
    <recommendedName>
        <fullName evidence="14">DNA polymerase II large subunit</fullName>
        <shortName evidence="14">Pol II</shortName>
        <ecNumber evidence="14">2.7.7.7</ecNumber>
    </recommendedName>
    <alternativeName>
        <fullName evidence="14">Exodeoxyribonuclease large subunit</fullName>
        <ecNumber evidence="14">3.1.11.1</ecNumber>
    </alternativeName>
</protein>
<organism evidence="20 21">
    <name type="scientific">Candidatus Methanoplasma termitum</name>
    <dbReference type="NCBI Taxonomy" id="1577791"/>
    <lineage>
        <taxon>Archaea</taxon>
        <taxon>Methanobacteriati</taxon>
        <taxon>Thermoplasmatota</taxon>
        <taxon>Thermoplasmata</taxon>
        <taxon>Methanomassiliicoccales</taxon>
        <taxon>Methanomassiliicoccaceae</taxon>
        <taxon>Candidatus Methanoplasma</taxon>
    </lineage>
</organism>
<evidence type="ECO:0000256" key="14">
    <source>
        <dbReference type="HAMAP-Rule" id="MF_00324"/>
    </source>
</evidence>
<dbReference type="PANTHER" id="PTHR42210:SF1">
    <property type="entry name" value="DNA POLYMERASE II LARGE SUBUNIT"/>
    <property type="match status" value="1"/>
</dbReference>
<dbReference type="PIRSF" id="PIRSF016275">
    <property type="entry name" value="PolC_DP2"/>
    <property type="match status" value="1"/>
</dbReference>
<feature type="domain" description="DNA polymerase II large subunit DP2 central" evidence="18">
    <location>
        <begin position="294"/>
        <end position="675"/>
    </location>
</feature>
<sequence length="1124" mass="125896">MGEIAASEEMKEYFRTLSRKNKECYTIAEAARSVGKDPETFVEIPQAEDLASRVEKLLKDYGVDGVAEDIRRLTKIHGNREIVALMIAGEIAGRPGESLEKVVDRAIRVGLAVLTEGILVAPLEGIADTKIKTNADGSSYIDLIFAGPIRAAGGTGQAMSVLIADMVRQALKIGRYIPTKEEIARFNEEIPLYKQQQHLQFSPTPQEIDLIVRNCPICIDGEGTETVEISGYRDLPRIETNRVRGGACLVIAEGMCQKAAKLKKHVDKLQIKGWEFIGEYVDAHKPAQTDESARKTVQQSFTYLKDLVAGRPIFGHPCAVGGFRLRYGRARTTGLAALAFNPASMYAMDEFMALGTQIKIERPGKACVATPCDLLDGPYVLLKNGDLIHCQTKEEIIAVSKEVAEVVDNGEILVPFGEFSENNHPLVPCGYSPEWHKATIMSKTELPKDWESPTYERAKEMCKQFDVPLHPKFNMFWYDVPVKMLVLLRSKILSEGRFENNLVIPKEPDTKRILENLCATHCVRGEEVVIDELYSMPLIDGLGLCVKDGRLSSLMELEGDDSLSAVSKAAGFEIRAKARTRIGTRMARPEKAKEREMSPKVHSLFPVGRDGQYGRDIDSAIKASKSKTPHLNSNAEPTLSIEVGKRMCPMCGNITFRTWCRKCKIHTLPSNAKKTYGNSGQSTLNINLSDEYREALLSLKESQPDELKCVEGLISRTKTPEIIEKGILRAKNDVSVYKDGTIRYDMTDVPLTHFRPREIGLSVEKANELGYSRDWNGDPLTSVDQICELKVQDIIPSKDCGDFLVKVSKYIDDELEKIYGMKRYYNISKREGLIGHLTFGLAPHTSGCILCRIIGYSDIRGCYGHPFFHAAKRRNCDGDEDCVILALDGLLNFSRLFLPDRRGGLMDAPLVLTTRLDPNEIDKEAHNIDCLRAYPLEFFNAAMEMRDPKELEKIMDLVGGRIGTEKQYQGLGFTHDTSDISEGPKNSAYTTLESMTDKMDAQLYLGKKIRAVDERDVATKVINKHFLPDMAGNLRSFSTQTVRCTKCGDKYRRIPLSGICKCGNQLTLTVHEASVKKYLEVSKEISDKYELDDYTKERIMILEMSMDSVFNNDKIKKCRLSDFY</sequence>
<evidence type="ECO:0000259" key="18">
    <source>
        <dbReference type="Pfam" id="PF24844"/>
    </source>
</evidence>
<name>A0A0A7LEX4_9ARCH</name>
<evidence type="ECO:0000259" key="17">
    <source>
        <dbReference type="Pfam" id="PF22912"/>
    </source>
</evidence>
<keyword evidence="7 14" id="KW-0378">Hydrolase</keyword>
<evidence type="ECO:0000256" key="15">
    <source>
        <dbReference type="SAM" id="MobiDB-lite"/>
    </source>
</evidence>
<evidence type="ECO:0000256" key="5">
    <source>
        <dbReference type="ARBA" id="ARBA00022705"/>
    </source>
</evidence>
<proteinExistence type="inferred from homology"/>
<dbReference type="Proteomes" id="UP000030787">
    <property type="component" value="Chromosome"/>
</dbReference>
<dbReference type="GO" id="GO:0006261">
    <property type="term" value="P:DNA-templated DNA replication"/>
    <property type="evidence" value="ECO:0007669"/>
    <property type="project" value="UniProtKB-UniRule"/>
</dbReference>
<keyword evidence="8 14" id="KW-0269">Exonuclease</keyword>
<keyword evidence="11 14" id="KW-0511">Multifunctional enzyme</keyword>
<evidence type="ECO:0000256" key="6">
    <source>
        <dbReference type="ARBA" id="ARBA00022722"/>
    </source>
</evidence>
<feature type="domain" description="DNA polymerase-epsilon zinc finger" evidence="17">
    <location>
        <begin position="1039"/>
        <end position="1091"/>
    </location>
</feature>
<evidence type="ECO:0000256" key="1">
    <source>
        <dbReference type="ARBA" id="ARBA00011053"/>
    </source>
</evidence>
<evidence type="ECO:0000256" key="11">
    <source>
        <dbReference type="ARBA" id="ARBA00023268"/>
    </source>
</evidence>
<dbReference type="Pfam" id="PF22912">
    <property type="entry name" value="zf-DPOE"/>
    <property type="match status" value="1"/>
</dbReference>
<dbReference type="NCBIfam" id="NF003103">
    <property type="entry name" value="PRK04023.1"/>
    <property type="match status" value="1"/>
</dbReference>
<comment type="catalytic activity">
    <reaction evidence="13 14">
        <text>DNA(n) + a 2'-deoxyribonucleoside 5'-triphosphate = DNA(n+1) + diphosphate</text>
        <dbReference type="Rhea" id="RHEA:22508"/>
        <dbReference type="Rhea" id="RHEA-COMP:17339"/>
        <dbReference type="Rhea" id="RHEA-COMP:17340"/>
        <dbReference type="ChEBI" id="CHEBI:33019"/>
        <dbReference type="ChEBI" id="CHEBI:61560"/>
        <dbReference type="ChEBI" id="CHEBI:173112"/>
        <dbReference type="EC" id="2.7.7.7"/>
    </reaction>
</comment>
<evidence type="ECO:0000313" key="21">
    <source>
        <dbReference type="Proteomes" id="UP000030787"/>
    </source>
</evidence>
<dbReference type="HOGENOM" id="CLU_001154_0_0_2"/>
<comment type="function">
    <text evidence="12 14">Possesses two activities: a DNA synthesis (polymerase) and an exonucleolytic activity that degrades single-stranded DNA in the 3'- to 5'-direction. Has a template-primer preference which is characteristic of a replicative DNA polymerase.</text>
</comment>
<evidence type="ECO:0000259" key="19">
    <source>
        <dbReference type="Pfam" id="PF24846"/>
    </source>
</evidence>
<comment type="similarity">
    <text evidence="1 14">Belongs to the archaeal DNA polymerase II family.</text>
</comment>
<evidence type="ECO:0000256" key="10">
    <source>
        <dbReference type="ARBA" id="ARBA00023125"/>
    </source>
</evidence>
<dbReference type="EC" id="3.1.11.1" evidence="14"/>
<dbReference type="GO" id="GO:0008310">
    <property type="term" value="F:single-stranded DNA 3'-5' DNA exonuclease activity"/>
    <property type="evidence" value="ECO:0007669"/>
    <property type="project" value="UniProtKB-EC"/>
</dbReference>
<dbReference type="GO" id="GO:0003677">
    <property type="term" value="F:DNA binding"/>
    <property type="evidence" value="ECO:0007669"/>
    <property type="project" value="UniProtKB-UniRule"/>
</dbReference>
<dbReference type="EMBL" id="CP010070">
    <property type="protein sequence ID" value="AIZ56061.1"/>
    <property type="molecule type" value="Genomic_DNA"/>
</dbReference>
<evidence type="ECO:0000256" key="3">
    <source>
        <dbReference type="ARBA" id="ARBA00022679"/>
    </source>
</evidence>
<evidence type="ECO:0000313" key="20">
    <source>
        <dbReference type="EMBL" id="AIZ56061.1"/>
    </source>
</evidence>
<dbReference type="InterPro" id="IPR054475">
    <property type="entry name" value="Znf-DPOE"/>
</dbReference>
<keyword evidence="4 14" id="KW-0548">Nucleotidyltransferase</keyword>
<evidence type="ECO:0000256" key="7">
    <source>
        <dbReference type="ARBA" id="ARBA00022801"/>
    </source>
</evidence>
<keyword evidence="9 14" id="KW-0239">DNA-directed DNA polymerase</keyword>
<evidence type="ECO:0000256" key="12">
    <source>
        <dbReference type="ARBA" id="ARBA00025068"/>
    </source>
</evidence>
<keyword evidence="3 14" id="KW-0808">Transferase</keyword>
<dbReference type="InterPro" id="IPR004475">
    <property type="entry name" value="PolC_DP2"/>
</dbReference>
<dbReference type="InterPro" id="IPR016033">
    <property type="entry name" value="PolC_DP2_N"/>
</dbReference>
<dbReference type="EC" id="2.7.7.7" evidence="14"/>
<evidence type="ECO:0000256" key="2">
    <source>
        <dbReference type="ARBA" id="ARBA00011315"/>
    </source>
</evidence>